<dbReference type="InterPro" id="IPR017451">
    <property type="entry name" value="F-box-assoc_interact_dom"/>
</dbReference>
<dbReference type="AlphaFoldDB" id="D7KAW6"/>
<evidence type="ECO:0000313" key="3">
    <source>
        <dbReference type="Proteomes" id="UP000008694"/>
    </source>
</evidence>
<organism evidence="3">
    <name type="scientific">Arabidopsis lyrata subsp. lyrata</name>
    <name type="common">Lyre-leaved rock-cress</name>
    <dbReference type="NCBI Taxonomy" id="81972"/>
    <lineage>
        <taxon>Eukaryota</taxon>
        <taxon>Viridiplantae</taxon>
        <taxon>Streptophyta</taxon>
        <taxon>Embryophyta</taxon>
        <taxon>Tracheophyta</taxon>
        <taxon>Spermatophyta</taxon>
        <taxon>Magnoliopsida</taxon>
        <taxon>eudicotyledons</taxon>
        <taxon>Gunneridae</taxon>
        <taxon>Pentapetalae</taxon>
        <taxon>rosids</taxon>
        <taxon>malvids</taxon>
        <taxon>Brassicales</taxon>
        <taxon>Brassicaceae</taxon>
        <taxon>Camelineae</taxon>
        <taxon>Arabidopsis</taxon>
    </lineage>
</organism>
<dbReference type="NCBIfam" id="TIGR01640">
    <property type="entry name" value="F_box_assoc_1"/>
    <property type="match status" value="1"/>
</dbReference>
<protein>
    <recommendedName>
        <fullName evidence="1">F-box associated beta-propeller type 1 domain-containing protein</fullName>
    </recommendedName>
</protein>
<feature type="domain" description="F-box associated beta-propeller type 1" evidence="1">
    <location>
        <begin position="44"/>
        <end position="138"/>
    </location>
</feature>
<dbReference type="Pfam" id="PF07734">
    <property type="entry name" value="FBA_1"/>
    <property type="match status" value="2"/>
</dbReference>
<proteinExistence type="predicted"/>
<accession>D7KAW6</accession>
<dbReference type="PANTHER" id="PTHR47993:SF289">
    <property type="entry name" value="F-BOX ASSOCIATED UBIQUITINATION EFFECTOR FAMILY PROTEIN"/>
    <property type="match status" value="1"/>
</dbReference>
<dbReference type="HOGENOM" id="CLU_034692_0_0_1"/>
<dbReference type="Gramene" id="scaffold_104355.1">
    <property type="protein sequence ID" value="scaffold_104355.1"/>
    <property type="gene ID" value="scaffold_104355.1"/>
</dbReference>
<evidence type="ECO:0000259" key="1">
    <source>
        <dbReference type="Pfam" id="PF07734"/>
    </source>
</evidence>
<reference evidence="3" key="1">
    <citation type="journal article" date="2011" name="Nat. Genet.">
        <title>The Arabidopsis lyrata genome sequence and the basis of rapid genome size change.</title>
        <authorList>
            <person name="Hu T.T."/>
            <person name="Pattyn P."/>
            <person name="Bakker E.G."/>
            <person name="Cao J."/>
            <person name="Cheng J.-F."/>
            <person name="Clark R.M."/>
            <person name="Fahlgren N."/>
            <person name="Fawcett J.A."/>
            <person name="Grimwood J."/>
            <person name="Gundlach H."/>
            <person name="Haberer G."/>
            <person name="Hollister J.D."/>
            <person name="Ossowski S."/>
            <person name="Ottilar R.P."/>
            <person name="Salamov A.A."/>
            <person name="Schneeberger K."/>
            <person name="Spannagl M."/>
            <person name="Wang X."/>
            <person name="Yang L."/>
            <person name="Nasrallah M.E."/>
            <person name="Bergelson J."/>
            <person name="Carrington J.C."/>
            <person name="Gaut B.S."/>
            <person name="Schmutz J."/>
            <person name="Mayer K.F.X."/>
            <person name="Van de Peer Y."/>
            <person name="Grigoriev I.V."/>
            <person name="Nordborg M."/>
            <person name="Weigel D."/>
            <person name="Guo Y.-L."/>
        </authorList>
    </citation>
    <scope>NUCLEOTIDE SEQUENCE [LARGE SCALE GENOMIC DNA]</scope>
    <source>
        <strain evidence="3">cv. MN47</strain>
    </source>
</reference>
<gene>
    <name evidence="2" type="ORF">ARALYDRAFT_891561</name>
</gene>
<keyword evidence="3" id="KW-1185">Reference proteome</keyword>
<evidence type="ECO:0000313" key="2">
    <source>
        <dbReference type="EMBL" id="EFH67635.1"/>
    </source>
</evidence>
<name>D7KAW6_ARALL</name>
<dbReference type="EMBL" id="GL348713">
    <property type="protein sequence ID" value="EFH67635.1"/>
    <property type="molecule type" value="Genomic_DNA"/>
</dbReference>
<dbReference type="InterPro" id="IPR050233">
    <property type="entry name" value="A_thaliana_F-box"/>
</dbReference>
<dbReference type="InterPro" id="IPR006527">
    <property type="entry name" value="F-box-assoc_dom_typ1"/>
</dbReference>
<feature type="domain" description="F-box associated beta-propeller type 1" evidence="1">
    <location>
        <begin position="147"/>
        <end position="342"/>
    </location>
</feature>
<sequence>MNGKVCVRRLRRTVTLRATTRLAWNTISKDPSFAKTHFGKAARQLIMLSEFRVWLMSVKFQGDCDEDELADPYMKGIGKLTSLNNLDQVEISKVFHCNGLLLCLTKDKTRLVVWNPYLGQTRSIEPRNAFHRLDVYALEKLGNPKNLESNSWRVLDATPDWEIDSYQRGVSLNGNTYFFAKEKIVVEGERWVVIDEEVKDFLICFDFTSERFEPRLPLPFYSYDGETVTLSSVREDQLAVLYQRDTCLMEIWVTNKIEPDVVSWSKVFLAVDMKPLTGSHHPFAFYAGSFFIDEEKKIAVVFDKDKEEINDRAYLIGENGYYKEVDLGYLNGYYQTSRSYEP</sequence>
<dbReference type="Proteomes" id="UP000008694">
    <property type="component" value="Unassembled WGS sequence"/>
</dbReference>
<dbReference type="PANTHER" id="PTHR47993">
    <property type="entry name" value="OS09G0372900 PROTEIN-RELATED"/>
    <property type="match status" value="1"/>
</dbReference>